<organism evidence="1 2">
    <name type="scientific">Vicingus serpentipes</name>
    <dbReference type="NCBI Taxonomy" id="1926625"/>
    <lineage>
        <taxon>Bacteria</taxon>
        <taxon>Pseudomonadati</taxon>
        <taxon>Bacteroidota</taxon>
        <taxon>Flavobacteriia</taxon>
        <taxon>Flavobacteriales</taxon>
        <taxon>Vicingaceae</taxon>
        <taxon>Vicingus</taxon>
    </lineage>
</organism>
<proteinExistence type="predicted"/>
<sequence length="333" mass="37626">MRKLISIFLFVFLCSVIKIGAQDMQFTQFNAAPLYLNPAFTGSTIQHRFASIYRNQWTAIPGHYNNFAFSYDYNLADMNSGLGLVFAREQAGTAGLSTTELGLLYSYRFLLKKQVYIQAGLKFNYIRTGINFSELVFNDQLYTDGAATTESLLLQNTSYLDLTSGVLIYSSKFWGGIAVNHMNQPNQSLTNNESPLYLKLSMHGGYKFDIDDGNKRSAAKYFNLAFHYKAQHKFDQLDLGVYYTQEPLVFGLWYRGIPLVKSYQGVLNNDAVAIILGYVIPESNLSIGYSYDATISRLVSSSAGSHEISIIYEVASKRKKKRNRKFFAPCAKF</sequence>
<keyword evidence="2" id="KW-1185">Reference proteome</keyword>
<name>A0A5C6RVW4_9FLAO</name>
<gene>
    <name evidence="1" type="ORF">FRY74_08755</name>
</gene>
<evidence type="ECO:0000313" key="2">
    <source>
        <dbReference type="Proteomes" id="UP000321721"/>
    </source>
</evidence>
<comment type="caution">
    <text evidence="1">The sequence shown here is derived from an EMBL/GenBank/DDBJ whole genome shotgun (WGS) entry which is preliminary data.</text>
</comment>
<dbReference type="Proteomes" id="UP000321721">
    <property type="component" value="Unassembled WGS sequence"/>
</dbReference>
<dbReference type="OrthoDB" id="1186563at2"/>
<evidence type="ECO:0000313" key="1">
    <source>
        <dbReference type="EMBL" id="TXB65502.1"/>
    </source>
</evidence>
<protein>
    <submittedName>
        <fullName evidence="1">Type IX secretion system membrane protein PorP/SprF</fullName>
    </submittedName>
</protein>
<reference evidence="1 2" key="1">
    <citation type="submission" date="2019-08" db="EMBL/GenBank/DDBJ databases">
        <title>Genome of Vicingus serpentipes NCIMB 15042.</title>
        <authorList>
            <person name="Bowman J.P."/>
        </authorList>
    </citation>
    <scope>NUCLEOTIDE SEQUENCE [LARGE SCALE GENOMIC DNA]</scope>
    <source>
        <strain evidence="1 2">NCIMB 15042</strain>
    </source>
</reference>
<dbReference type="InterPro" id="IPR019861">
    <property type="entry name" value="PorP/SprF_Bacteroidetes"/>
</dbReference>
<dbReference type="NCBIfam" id="TIGR03519">
    <property type="entry name" value="T9SS_PorP_fam"/>
    <property type="match status" value="1"/>
</dbReference>
<dbReference type="Pfam" id="PF11751">
    <property type="entry name" value="PorP_SprF"/>
    <property type="match status" value="1"/>
</dbReference>
<dbReference type="RefSeq" id="WP_147100591.1">
    <property type="nucleotide sequence ID" value="NZ_VOOS01000003.1"/>
</dbReference>
<accession>A0A5C6RVW4</accession>
<dbReference type="EMBL" id="VOOS01000003">
    <property type="protein sequence ID" value="TXB65502.1"/>
    <property type="molecule type" value="Genomic_DNA"/>
</dbReference>
<dbReference type="AlphaFoldDB" id="A0A5C6RVW4"/>